<dbReference type="EMBL" id="JAHZSS010000002">
    <property type="protein sequence ID" value="MBW8189825.1"/>
    <property type="molecule type" value="Genomic_DNA"/>
</dbReference>
<evidence type="ECO:0000313" key="3">
    <source>
        <dbReference type="Proteomes" id="UP001166251"/>
    </source>
</evidence>
<dbReference type="PANTHER" id="PTHR43792:SF1">
    <property type="entry name" value="N-ACETYLTRANSFERASE DOMAIN-CONTAINING PROTEIN"/>
    <property type="match status" value="1"/>
</dbReference>
<name>A0ABS7EC52_9GAMM</name>
<organism evidence="2 3">
    <name type="scientific">Neiella holothuriorum</name>
    <dbReference type="NCBI Taxonomy" id="2870530"/>
    <lineage>
        <taxon>Bacteria</taxon>
        <taxon>Pseudomonadati</taxon>
        <taxon>Pseudomonadota</taxon>
        <taxon>Gammaproteobacteria</taxon>
        <taxon>Alteromonadales</taxon>
        <taxon>Echinimonadaceae</taxon>
        <taxon>Neiella</taxon>
    </lineage>
</organism>
<gene>
    <name evidence="2" type="ORF">K0504_02160</name>
</gene>
<dbReference type="InterPro" id="IPR000182">
    <property type="entry name" value="GNAT_dom"/>
</dbReference>
<evidence type="ECO:0000313" key="2">
    <source>
        <dbReference type="EMBL" id="MBW8189825.1"/>
    </source>
</evidence>
<feature type="domain" description="N-acetyltransferase" evidence="1">
    <location>
        <begin position="9"/>
        <end position="147"/>
    </location>
</feature>
<dbReference type="InterPro" id="IPR016181">
    <property type="entry name" value="Acyl_CoA_acyltransferase"/>
</dbReference>
<dbReference type="SUPFAM" id="SSF55729">
    <property type="entry name" value="Acyl-CoA N-acyltransferases (Nat)"/>
    <property type="match status" value="1"/>
</dbReference>
<accession>A0ABS7EC52</accession>
<dbReference type="PANTHER" id="PTHR43792">
    <property type="entry name" value="GNAT FAMILY, PUTATIVE (AFU_ORTHOLOGUE AFUA_3G00765)-RELATED-RELATED"/>
    <property type="match status" value="1"/>
</dbReference>
<proteinExistence type="predicted"/>
<sequence>MTNELASERLRLIPLDESHLNVFQQLYGNDKVMRNIAPPLDEEGCDKLFNKTLQACQSGKIITWVIIEKSSQNSIGIIGLYQICAAKKQAHIGLMLLPSANGRLYPEEVMAAVMDYGFGKLSLKAIDAEFKISNLATKRFLKKLGFVEQEAAQKEKGESSMQCYQMNESKW</sequence>
<dbReference type="Pfam" id="PF13302">
    <property type="entry name" value="Acetyltransf_3"/>
    <property type="match status" value="1"/>
</dbReference>
<protein>
    <submittedName>
        <fullName evidence="2">GNAT family N-acetyltransferase</fullName>
    </submittedName>
</protein>
<dbReference type="Gene3D" id="3.40.630.30">
    <property type="match status" value="1"/>
</dbReference>
<dbReference type="Proteomes" id="UP001166251">
    <property type="component" value="Unassembled WGS sequence"/>
</dbReference>
<reference evidence="2" key="1">
    <citation type="submission" date="2021-07" db="EMBL/GenBank/DDBJ databases">
        <title>Neiella marina sp. nov., isolated from the intestinal content of sea cucumber Apostichopus japonicus.</title>
        <authorList>
            <person name="Bai X."/>
        </authorList>
    </citation>
    <scope>NUCLEOTIDE SEQUENCE</scope>
    <source>
        <strain evidence="2">126</strain>
    </source>
</reference>
<evidence type="ECO:0000259" key="1">
    <source>
        <dbReference type="Pfam" id="PF13302"/>
    </source>
</evidence>
<dbReference type="RefSeq" id="WP_220102513.1">
    <property type="nucleotide sequence ID" value="NZ_JAHZSS010000002.1"/>
</dbReference>
<keyword evidence="3" id="KW-1185">Reference proteome</keyword>
<comment type="caution">
    <text evidence="2">The sequence shown here is derived from an EMBL/GenBank/DDBJ whole genome shotgun (WGS) entry which is preliminary data.</text>
</comment>
<dbReference type="InterPro" id="IPR051531">
    <property type="entry name" value="N-acetyltransferase"/>
</dbReference>